<organism evidence="2 3">
    <name type="scientific">Priestia megaterium</name>
    <name type="common">Bacillus megaterium</name>
    <dbReference type="NCBI Taxonomy" id="1404"/>
    <lineage>
        <taxon>Bacteria</taxon>
        <taxon>Bacillati</taxon>
        <taxon>Bacillota</taxon>
        <taxon>Bacilli</taxon>
        <taxon>Bacillales</taxon>
        <taxon>Bacillaceae</taxon>
        <taxon>Priestia</taxon>
    </lineage>
</organism>
<evidence type="ECO:0000313" key="3">
    <source>
        <dbReference type="Proteomes" id="UP000501076"/>
    </source>
</evidence>
<evidence type="ECO:0000256" key="1">
    <source>
        <dbReference type="SAM" id="Phobius"/>
    </source>
</evidence>
<sequence>MYILIMLVGAAVVVDFILRKVLDIPRSKFWGKYEYESLALERWDKYVMVAFVLFLILDMIFMVVETYIVSFLFLVVNILPKSIDEWKYKQETKEYVTSFVQMGFFFTAFVLLASGRI</sequence>
<keyword evidence="1" id="KW-1133">Transmembrane helix</keyword>
<keyword evidence="1" id="KW-0472">Membrane</keyword>
<keyword evidence="1" id="KW-0812">Transmembrane</keyword>
<dbReference type="InterPro" id="IPR025441">
    <property type="entry name" value="DUF4181"/>
</dbReference>
<dbReference type="Proteomes" id="UP000501076">
    <property type="component" value="Chromosome"/>
</dbReference>
<evidence type="ECO:0000313" key="2">
    <source>
        <dbReference type="EMBL" id="QJX78821.1"/>
    </source>
</evidence>
<proteinExistence type="predicted"/>
<feature type="transmembrane region" description="Helical" evidence="1">
    <location>
        <begin position="46"/>
        <end position="74"/>
    </location>
</feature>
<gene>
    <name evidence="2" type="ORF">FDZ14_22500</name>
</gene>
<reference evidence="2 3" key="1">
    <citation type="submission" date="2019-10" db="EMBL/GenBank/DDBJ databases">
        <title>Complete genome sequences for adaption low water activity.</title>
        <authorList>
            <person name="Zhao L."/>
            <person name="Zhong J."/>
        </authorList>
    </citation>
    <scope>NUCLEOTIDE SEQUENCE [LARGE SCALE GENOMIC DNA]</scope>
    <source>
        <strain evidence="2 3">FDU301</strain>
    </source>
</reference>
<name>A0A6M6DUY6_PRIMG</name>
<dbReference type="Pfam" id="PF13789">
    <property type="entry name" value="DUF4181"/>
    <property type="match status" value="1"/>
</dbReference>
<dbReference type="EMBL" id="CP045272">
    <property type="protein sequence ID" value="QJX78821.1"/>
    <property type="molecule type" value="Genomic_DNA"/>
</dbReference>
<accession>A0A6M6DUY6</accession>
<dbReference type="RefSeq" id="WP_171777627.1">
    <property type="nucleotide sequence ID" value="NZ_CP045272.1"/>
</dbReference>
<protein>
    <submittedName>
        <fullName evidence="2">DUF4181 domain-containing protein</fullName>
    </submittedName>
</protein>
<dbReference type="AlphaFoldDB" id="A0A6M6DUY6"/>
<feature type="transmembrane region" description="Helical" evidence="1">
    <location>
        <begin position="95"/>
        <end position="114"/>
    </location>
</feature>